<reference evidence="3" key="1">
    <citation type="submission" date="2016-02" db="EMBL/GenBank/DDBJ databases">
        <title>Halorhodospira halochloris DSM-1059 complete genome, version 2.</title>
        <authorList>
            <person name="Tsukatani Y."/>
        </authorList>
    </citation>
    <scope>NUCLEOTIDE SEQUENCE</scope>
    <source>
        <strain evidence="3">DSM 1059</strain>
    </source>
</reference>
<evidence type="ECO:0000259" key="2">
    <source>
        <dbReference type="Pfam" id="PF13505"/>
    </source>
</evidence>
<evidence type="ECO:0000313" key="4">
    <source>
        <dbReference type="Proteomes" id="UP000218890"/>
    </source>
</evidence>
<dbReference type="InterPro" id="IPR027385">
    <property type="entry name" value="Beta-barrel_OMP"/>
</dbReference>
<dbReference type="Pfam" id="PF13505">
    <property type="entry name" value="OMP_b-brl"/>
    <property type="match status" value="1"/>
</dbReference>
<dbReference type="AlphaFoldDB" id="A0A0X8X6Q6"/>
<sequence>MALLPFLLSTGVAKAVFGTTSSYWGLSYLETTYEEAGGIERLASDPPEREFHGQTETGISALVGYPGRTNIGLLGTLGFEGHLTYVPGFNAEDLELDFLIFGGSARATFEILPGLDLFGTLGLIYGSASAEREPASFRSEDDETGGGFGYRFSIGAQVALTDSTGITMFSETQAFEVDDPWGGDNANAFDQELQSSGIGVVRYF</sequence>
<gene>
    <name evidence="3" type="ORF">HH1059_25240</name>
</gene>
<dbReference type="Gene3D" id="2.40.160.20">
    <property type="match status" value="1"/>
</dbReference>
<evidence type="ECO:0000256" key="1">
    <source>
        <dbReference type="ARBA" id="ARBA00022729"/>
    </source>
</evidence>
<dbReference type="EMBL" id="AP017372">
    <property type="protein sequence ID" value="BAU56601.2"/>
    <property type="molecule type" value="Genomic_DNA"/>
</dbReference>
<organism evidence="3 4">
    <name type="scientific">Halorhodospira halochloris</name>
    <name type="common">Ectothiorhodospira halochloris</name>
    <dbReference type="NCBI Taxonomy" id="1052"/>
    <lineage>
        <taxon>Bacteria</taxon>
        <taxon>Pseudomonadati</taxon>
        <taxon>Pseudomonadota</taxon>
        <taxon>Gammaproteobacteria</taxon>
        <taxon>Chromatiales</taxon>
        <taxon>Ectothiorhodospiraceae</taxon>
        <taxon>Halorhodospira</taxon>
    </lineage>
</organism>
<accession>A0A0X8X6Q6</accession>
<keyword evidence="1" id="KW-0732">Signal</keyword>
<proteinExistence type="predicted"/>
<dbReference type="Proteomes" id="UP000218890">
    <property type="component" value="Chromosome"/>
</dbReference>
<dbReference type="SUPFAM" id="SSF56925">
    <property type="entry name" value="OMPA-like"/>
    <property type="match status" value="1"/>
</dbReference>
<name>A0A0X8X6Q6_HALHR</name>
<keyword evidence="4" id="KW-1185">Reference proteome</keyword>
<feature type="domain" description="Outer membrane protein beta-barrel" evidence="2">
    <location>
        <begin position="20"/>
        <end position="167"/>
    </location>
</feature>
<dbReference type="InterPro" id="IPR011250">
    <property type="entry name" value="OMP/PagP_B-barrel"/>
</dbReference>
<evidence type="ECO:0000313" key="3">
    <source>
        <dbReference type="EMBL" id="BAU56601.2"/>
    </source>
</evidence>
<dbReference type="KEGG" id="hhk:HH1059_25240"/>
<protein>
    <recommendedName>
        <fullName evidence="2">Outer membrane protein beta-barrel domain-containing protein</fullName>
    </recommendedName>
</protein>